<organism evidence="2 3">
    <name type="scientific">Amborella trichopoda</name>
    <dbReference type="NCBI Taxonomy" id="13333"/>
    <lineage>
        <taxon>Eukaryota</taxon>
        <taxon>Viridiplantae</taxon>
        <taxon>Streptophyta</taxon>
        <taxon>Embryophyta</taxon>
        <taxon>Tracheophyta</taxon>
        <taxon>Spermatophyta</taxon>
        <taxon>Magnoliopsida</taxon>
        <taxon>Amborellales</taxon>
        <taxon>Amborellaceae</taxon>
        <taxon>Amborella</taxon>
    </lineage>
</organism>
<protein>
    <recommendedName>
        <fullName evidence="4">Protein MIZU-KUSSEI 1</fullName>
    </recommendedName>
</protein>
<dbReference type="PANTHER" id="PTHR31696">
    <property type="entry name" value="PROTEIN MIZU-KUSSEI 1"/>
    <property type="match status" value="1"/>
</dbReference>
<feature type="region of interest" description="Disordered" evidence="1">
    <location>
        <begin position="1"/>
        <end position="44"/>
    </location>
</feature>
<gene>
    <name evidence="2" type="ORF">AMTR_s00010p00241490</name>
</gene>
<dbReference type="PANTHER" id="PTHR31696:SF4">
    <property type="entry name" value="OS08G0171800 PROTEIN"/>
    <property type="match status" value="1"/>
</dbReference>
<reference evidence="3" key="1">
    <citation type="journal article" date="2013" name="Science">
        <title>The Amborella genome and the evolution of flowering plants.</title>
        <authorList>
            <consortium name="Amborella Genome Project"/>
        </authorList>
    </citation>
    <scope>NUCLEOTIDE SEQUENCE [LARGE SCALE GENOMIC DNA]</scope>
</reference>
<dbReference type="GO" id="GO:0010274">
    <property type="term" value="P:hydrotropism"/>
    <property type="evidence" value="ECO:0007669"/>
    <property type="project" value="InterPro"/>
</dbReference>
<evidence type="ECO:0000313" key="3">
    <source>
        <dbReference type="Proteomes" id="UP000017836"/>
    </source>
</evidence>
<sequence>MGQQPKRGATSSPPPSPPPLPPPPGRPPISLLQPSQRKRSSKSTKVYRLFRSVFRSFPILTPSNPCRLSPLPPSSSPHLSLGSRITGTLFGHRKGRVSLSIQENPRCLPTAIIELAMQTNSLLKEMASGLVRIALETEKKAADKTKLLDEPLWSMYCNGRKAGYGVRREAAEEDLGVMQMLQAVSMGAGVLPTASGEGEDGEMTYMRAHFERVVGSRDSEAFYMLNPDGNGGPELSIFFVRI</sequence>
<feature type="compositionally biased region" description="Pro residues" evidence="1">
    <location>
        <begin position="12"/>
        <end position="27"/>
    </location>
</feature>
<dbReference type="eggNOG" id="ENOG502QSCG">
    <property type="taxonomic scope" value="Eukaryota"/>
</dbReference>
<evidence type="ECO:0008006" key="4">
    <source>
        <dbReference type="Google" id="ProtNLM"/>
    </source>
</evidence>
<dbReference type="Pfam" id="PF04759">
    <property type="entry name" value="DUF617"/>
    <property type="match status" value="1"/>
</dbReference>
<dbReference type="EMBL" id="KI397513">
    <property type="protein sequence ID" value="ERM94332.1"/>
    <property type="molecule type" value="Genomic_DNA"/>
</dbReference>
<dbReference type="NCBIfam" id="TIGR01570">
    <property type="entry name" value="A_thal_3588"/>
    <property type="match status" value="1"/>
</dbReference>
<keyword evidence="3" id="KW-1185">Reference proteome</keyword>
<evidence type="ECO:0000313" key="2">
    <source>
        <dbReference type="EMBL" id="ERM94332.1"/>
    </source>
</evidence>
<dbReference type="OMA" id="DPHHNTS"/>
<dbReference type="Proteomes" id="UP000017836">
    <property type="component" value="Unassembled WGS sequence"/>
</dbReference>
<dbReference type="HOGENOM" id="CLU_057026_1_0_1"/>
<accession>W1NEX1</accession>
<dbReference type="OrthoDB" id="672310at2759"/>
<dbReference type="AlphaFoldDB" id="W1NEX1"/>
<evidence type="ECO:0000256" key="1">
    <source>
        <dbReference type="SAM" id="MobiDB-lite"/>
    </source>
</evidence>
<name>W1NEX1_AMBTC</name>
<dbReference type="InterPro" id="IPR006460">
    <property type="entry name" value="MIZ1-like_pln"/>
</dbReference>
<dbReference type="KEGG" id="atr:18422360"/>
<proteinExistence type="predicted"/>
<dbReference type="Gramene" id="ERM94332">
    <property type="protein sequence ID" value="ERM94332"/>
    <property type="gene ID" value="AMTR_s00010p00241490"/>
</dbReference>